<dbReference type="Proteomes" id="UP000233649">
    <property type="component" value="Unassembled WGS sequence"/>
</dbReference>
<reference evidence="3 5" key="2">
    <citation type="journal article" date="2017" name="FEMS Microbiol. Ecol.">
        <title>Reconstructed genomes of novel Dehalococcoides mccartyi strains from 1,2,3,4-tetrachlorodibenzo-p-dioxin-dechlorinating enrichment cultures reveal divergent reductive dehalogenase gene profiles.</title>
        <authorList>
            <person name="Dam H.T."/>
            <person name="Vollmers J."/>
            <person name="Kaster A.K."/>
            <person name="Haggblom M.M."/>
        </authorList>
    </citation>
    <scope>NUCLEOTIDE SEQUENCE [LARGE SCALE GENOMIC DNA]</scope>
    <source>
        <strain evidence="3 5">H1-3-2.001</strain>
    </source>
</reference>
<evidence type="ECO:0000313" key="3">
    <source>
        <dbReference type="EMBL" id="PKH47704.1"/>
    </source>
</evidence>
<protein>
    <submittedName>
        <fullName evidence="2">Uncharacterized protein</fullName>
    </submittedName>
</protein>
<dbReference type="EMBL" id="PHFD01000091">
    <property type="protein sequence ID" value="PKH47704.1"/>
    <property type="molecule type" value="Genomic_DNA"/>
</dbReference>
<dbReference type="Proteomes" id="UP000076394">
    <property type="component" value="Chromosome"/>
</dbReference>
<reference evidence="2 4" key="1">
    <citation type="submission" date="2015-03" db="EMBL/GenBank/DDBJ databases">
        <title>Genomic characterization of Dehalococcoides mccartyi strain 11a5, an unusal plasmid-containing chloroethene dechlorinator.</title>
        <authorList>
            <person name="Zhao S."/>
            <person name="Ding C."/>
            <person name="He J."/>
        </authorList>
    </citation>
    <scope>NUCLEOTIDE SEQUENCE [LARGE SCALE GENOMIC DNA]</scope>
    <source>
        <strain evidence="2 4">11a5</strain>
    </source>
</reference>
<keyword evidence="1" id="KW-0472">Membrane</keyword>
<evidence type="ECO:0000313" key="5">
    <source>
        <dbReference type="Proteomes" id="UP000233649"/>
    </source>
</evidence>
<evidence type="ECO:0000313" key="4">
    <source>
        <dbReference type="Proteomes" id="UP000076394"/>
    </source>
</evidence>
<name>A0A142V8B1_9CHLR</name>
<evidence type="ECO:0000256" key="1">
    <source>
        <dbReference type="SAM" id="Phobius"/>
    </source>
</evidence>
<dbReference type="AlphaFoldDB" id="A0A142V8B1"/>
<evidence type="ECO:0000313" key="2">
    <source>
        <dbReference type="EMBL" id="AMU86066.1"/>
    </source>
</evidence>
<proteinExistence type="predicted"/>
<sequence length="44" mass="4730">MEKAQSIPGKEVGRGQSIVVTIMITLIALLSMVVIFMKIAGIEI</sequence>
<dbReference type="EMBL" id="CP011127">
    <property type="protein sequence ID" value="AMU86066.1"/>
    <property type="molecule type" value="Genomic_DNA"/>
</dbReference>
<organism evidence="2 4">
    <name type="scientific">Dehalococcoides mccartyi</name>
    <dbReference type="NCBI Taxonomy" id="61435"/>
    <lineage>
        <taxon>Bacteria</taxon>
        <taxon>Bacillati</taxon>
        <taxon>Chloroflexota</taxon>
        <taxon>Dehalococcoidia</taxon>
        <taxon>Dehalococcoidales</taxon>
        <taxon>Dehalococcoidaceae</taxon>
        <taxon>Dehalococcoides</taxon>
    </lineage>
</organism>
<keyword evidence="1" id="KW-0812">Transmembrane</keyword>
<gene>
    <name evidence="3" type="ORF">CVH13_00297</name>
    <name evidence="2" type="ORF">Dm11a5_0235</name>
</gene>
<keyword evidence="1" id="KW-1133">Transmembrane helix</keyword>
<feature type="transmembrane region" description="Helical" evidence="1">
    <location>
        <begin position="18"/>
        <end position="40"/>
    </location>
</feature>
<accession>A0A142V8B1</accession>